<dbReference type="PANTHER" id="PTHR12992:SF11">
    <property type="entry name" value="MITOCHONDRIAL COENZYME A DIPHOSPHATASE NUDT8"/>
    <property type="match status" value="1"/>
</dbReference>
<evidence type="ECO:0000256" key="4">
    <source>
        <dbReference type="ARBA" id="ARBA00022801"/>
    </source>
</evidence>
<evidence type="ECO:0000256" key="5">
    <source>
        <dbReference type="ARBA" id="ARBA00022842"/>
    </source>
</evidence>
<evidence type="ECO:0000256" key="3">
    <source>
        <dbReference type="ARBA" id="ARBA00022723"/>
    </source>
</evidence>
<evidence type="ECO:0000256" key="6">
    <source>
        <dbReference type="ARBA" id="ARBA00023211"/>
    </source>
</evidence>
<dbReference type="PANTHER" id="PTHR12992">
    <property type="entry name" value="NUDIX HYDROLASE"/>
    <property type="match status" value="1"/>
</dbReference>
<comment type="caution">
    <text evidence="8">The sequence shown here is derived from an EMBL/GenBank/DDBJ whole genome shotgun (WGS) entry which is preliminary data.</text>
</comment>
<dbReference type="InterPro" id="IPR015797">
    <property type="entry name" value="NUDIX_hydrolase-like_dom_sf"/>
</dbReference>
<feature type="domain" description="Nudix hydrolase" evidence="7">
    <location>
        <begin position="32"/>
        <end position="163"/>
    </location>
</feature>
<comment type="cofactor">
    <cofactor evidence="2">
        <name>Mg(2+)</name>
        <dbReference type="ChEBI" id="CHEBI:18420"/>
    </cofactor>
</comment>
<reference evidence="8 9" key="1">
    <citation type="submission" date="2018-11" db="EMBL/GenBank/DDBJ databases">
        <title>Neisseria weixii sp. nov. isolated from the rectal contents of plateau pika (Ochotona cruzoniae).</title>
        <authorList>
            <person name="Zhang G."/>
        </authorList>
    </citation>
    <scope>NUCLEOTIDE SEQUENCE [LARGE SCALE GENOMIC DNA]</scope>
    <source>
        <strain evidence="8 9">10009</strain>
    </source>
</reference>
<protein>
    <submittedName>
        <fullName evidence="8">CoA pyrophosphatase</fullName>
    </submittedName>
</protein>
<dbReference type="Proteomes" id="UP000272412">
    <property type="component" value="Unassembled WGS sequence"/>
</dbReference>
<comment type="cofactor">
    <cofactor evidence="1">
        <name>Mn(2+)</name>
        <dbReference type="ChEBI" id="CHEBI:29035"/>
    </cofactor>
</comment>
<dbReference type="GO" id="GO:0010945">
    <property type="term" value="F:coenzyme A diphosphatase activity"/>
    <property type="evidence" value="ECO:0007669"/>
    <property type="project" value="InterPro"/>
</dbReference>
<evidence type="ECO:0000313" key="8">
    <source>
        <dbReference type="EMBL" id="RPD89527.1"/>
    </source>
</evidence>
<dbReference type="EMBL" id="RPFL01000006">
    <property type="protein sequence ID" value="RPD89527.1"/>
    <property type="molecule type" value="Genomic_DNA"/>
</dbReference>
<proteinExistence type="predicted"/>
<sequence length="199" mass="22817">MTQLLSDFLLHAHEFDSRAQNLRNRFLNPVECKVAAVLLAVVKKDHQWQILFTRRSGSLSHHTGQIALAGGRYEPQDLNLTQTALRETHEEVGILPQAWQTFPALPPYYTPSGYEVHPIPALSTGDLCIQTNPDEVAEVFYVPFDFVMNLQYYEMRPLQYQGQTIATPTLPFQHYDIWGLTAMILYGLAERYQQYCEAV</sequence>
<dbReference type="PROSITE" id="PS51462">
    <property type="entry name" value="NUDIX"/>
    <property type="match status" value="1"/>
</dbReference>
<evidence type="ECO:0000256" key="2">
    <source>
        <dbReference type="ARBA" id="ARBA00001946"/>
    </source>
</evidence>
<dbReference type="Gene3D" id="3.90.79.10">
    <property type="entry name" value="Nucleoside Triphosphate Pyrophosphohydrolase"/>
    <property type="match status" value="1"/>
</dbReference>
<keyword evidence="3" id="KW-0479">Metal-binding</keyword>
<keyword evidence="9" id="KW-1185">Reference proteome</keyword>
<name>A0A3N4N5V1_9NEIS</name>
<evidence type="ECO:0000259" key="7">
    <source>
        <dbReference type="PROSITE" id="PS51462"/>
    </source>
</evidence>
<dbReference type="Pfam" id="PF00293">
    <property type="entry name" value="NUDIX"/>
    <property type="match status" value="1"/>
</dbReference>
<gene>
    <name evidence="8" type="ORF">EGK74_03520</name>
</gene>
<organism evidence="8 9">
    <name type="scientific">Neisseria weixii</name>
    <dbReference type="NCBI Taxonomy" id="1853276"/>
    <lineage>
        <taxon>Bacteria</taxon>
        <taxon>Pseudomonadati</taxon>
        <taxon>Pseudomonadota</taxon>
        <taxon>Betaproteobacteria</taxon>
        <taxon>Neisseriales</taxon>
        <taxon>Neisseriaceae</taxon>
        <taxon>Neisseria</taxon>
    </lineage>
</organism>
<dbReference type="AlphaFoldDB" id="A0A3N4N5V1"/>
<keyword evidence="6" id="KW-0464">Manganese</keyword>
<dbReference type="InterPro" id="IPR000086">
    <property type="entry name" value="NUDIX_hydrolase_dom"/>
</dbReference>
<dbReference type="SUPFAM" id="SSF55811">
    <property type="entry name" value="Nudix"/>
    <property type="match status" value="1"/>
</dbReference>
<dbReference type="GO" id="GO:0046872">
    <property type="term" value="F:metal ion binding"/>
    <property type="evidence" value="ECO:0007669"/>
    <property type="project" value="UniProtKB-KW"/>
</dbReference>
<dbReference type="InterPro" id="IPR045121">
    <property type="entry name" value="CoAse"/>
</dbReference>
<evidence type="ECO:0000313" key="9">
    <source>
        <dbReference type="Proteomes" id="UP000272412"/>
    </source>
</evidence>
<keyword evidence="4" id="KW-0378">Hydrolase</keyword>
<evidence type="ECO:0000256" key="1">
    <source>
        <dbReference type="ARBA" id="ARBA00001936"/>
    </source>
</evidence>
<dbReference type="RefSeq" id="WP_123803905.1">
    <property type="nucleotide sequence ID" value="NZ_RPFL01000006.1"/>
</dbReference>
<keyword evidence="5" id="KW-0460">Magnesium</keyword>
<dbReference type="OrthoDB" id="9802805at2"/>
<accession>A0A3N4N5V1</accession>
<dbReference type="CDD" id="cd03426">
    <property type="entry name" value="NUDIX_CoAse_Nudt7"/>
    <property type="match status" value="1"/>
</dbReference>